<evidence type="ECO:0000259" key="3">
    <source>
        <dbReference type="Pfam" id="PF16344"/>
    </source>
</evidence>
<organism evidence="4 5">
    <name type="scientific">Dyadobacter jejuensis</name>
    <dbReference type="NCBI Taxonomy" id="1082580"/>
    <lineage>
        <taxon>Bacteria</taxon>
        <taxon>Pseudomonadati</taxon>
        <taxon>Bacteroidota</taxon>
        <taxon>Cytophagia</taxon>
        <taxon>Cytophagales</taxon>
        <taxon>Spirosomataceae</taxon>
        <taxon>Dyadobacter</taxon>
    </lineage>
</organism>
<dbReference type="GO" id="GO:0016989">
    <property type="term" value="F:sigma factor antagonist activity"/>
    <property type="evidence" value="ECO:0007669"/>
    <property type="project" value="TreeGrafter"/>
</dbReference>
<sequence length="394" mass="44990">MKGIDQYLNDSDFITWVLNPNPDLNAYWEDYMVENPDEMANIDQARKIASKFSTEAHLLHREEKQELLAGIISEIDSHQGTSHRSFYLIGLKYAAILLGFISIGLYVTSRYNQNDSDFDVFVAQQVDFGKESKLVRMDGETIILKEDHSRLEYSDKGQLRIDKDQEGNVSVAPHQRTLNQLLVPYGKTAEVLLADGTKVYLNAGSRLAYPSVFTGDSREVFLTGEAYFEVTHDESQPFTVRIKDLLVKDLGTKFNVSAYDHDLRIETTLIEGKVAVQKTKSTVFTKDTELRPGQMYAYRKDTQEAELSEVAALDYILWVKGVMKFESEALGTVLNKLERYYNIKFRLGEQQYRGIRISGKLQLKEDVNEVVELVARTAAMRVEHTGGNRYTIYK</sequence>
<feature type="domain" description="Protein FecR C-terminal" evidence="3">
    <location>
        <begin position="323"/>
        <end position="392"/>
    </location>
</feature>
<feature type="domain" description="FecR protein" evidence="2">
    <location>
        <begin position="186"/>
        <end position="274"/>
    </location>
</feature>
<dbReference type="OrthoDB" id="1452822at2"/>
<dbReference type="Pfam" id="PF16344">
    <property type="entry name" value="FecR_C"/>
    <property type="match status" value="1"/>
</dbReference>
<dbReference type="FunFam" id="2.60.120.1440:FF:000001">
    <property type="entry name" value="Putative anti-sigma factor"/>
    <property type="match status" value="1"/>
</dbReference>
<dbReference type="Gene3D" id="3.55.50.30">
    <property type="match status" value="1"/>
</dbReference>
<keyword evidence="1" id="KW-0812">Transmembrane</keyword>
<keyword evidence="1" id="KW-0472">Membrane</keyword>
<evidence type="ECO:0000256" key="1">
    <source>
        <dbReference type="SAM" id="Phobius"/>
    </source>
</evidence>
<evidence type="ECO:0000313" key="5">
    <source>
        <dbReference type="Proteomes" id="UP000245880"/>
    </source>
</evidence>
<accession>A0A316B4R5</accession>
<name>A0A316B4R5_9BACT</name>
<protein>
    <submittedName>
        <fullName evidence="4">FecR protein</fullName>
    </submittedName>
</protein>
<reference evidence="4 5" key="1">
    <citation type="submission" date="2018-03" db="EMBL/GenBank/DDBJ databases">
        <title>Genomic Encyclopedia of Archaeal and Bacterial Type Strains, Phase II (KMG-II): from individual species to whole genera.</title>
        <authorList>
            <person name="Goeker M."/>
        </authorList>
    </citation>
    <scope>NUCLEOTIDE SEQUENCE [LARGE SCALE GENOMIC DNA]</scope>
    <source>
        <strain evidence="4 5">DSM 100346</strain>
    </source>
</reference>
<evidence type="ECO:0000313" key="4">
    <source>
        <dbReference type="EMBL" id="PWJ57617.1"/>
    </source>
</evidence>
<dbReference type="Gene3D" id="2.60.120.1440">
    <property type="match status" value="1"/>
</dbReference>
<dbReference type="InterPro" id="IPR012373">
    <property type="entry name" value="Ferrdict_sens_TM"/>
</dbReference>
<dbReference type="Proteomes" id="UP000245880">
    <property type="component" value="Unassembled WGS sequence"/>
</dbReference>
<evidence type="ECO:0000259" key="2">
    <source>
        <dbReference type="Pfam" id="PF04773"/>
    </source>
</evidence>
<dbReference type="EMBL" id="QGDT01000006">
    <property type="protein sequence ID" value="PWJ57617.1"/>
    <property type="molecule type" value="Genomic_DNA"/>
</dbReference>
<proteinExistence type="predicted"/>
<dbReference type="RefSeq" id="WP_109674780.1">
    <property type="nucleotide sequence ID" value="NZ_QGDT01000006.1"/>
</dbReference>
<dbReference type="InterPro" id="IPR032508">
    <property type="entry name" value="FecR_C"/>
</dbReference>
<gene>
    <name evidence="4" type="ORF">CLV98_10688</name>
</gene>
<comment type="caution">
    <text evidence="4">The sequence shown here is derived from an EMBL/GenBank/DDBJ whole genome shotgun (WGS) entry which is preliminary data.</text>
</comment>
<dbReference type="InterPro" id="IPR006860">
    <property type="entry name" value="FecR"/>
</dbReference>
<keyword evidence="1" id="KW-1133">Transmembrane helix</keyword>
<dbReference type="PANTHER" id="PTHR30273">
    <property type="entry name" value="PERIPLASMIC SIGNAL SENSOR AND SIGMA FACTOR ACTIVATOR FECR-RELATED"/>
    <property type="match status" value="1"/>
</dbReference>
<feature type="transmembrane region" description="Helical" evidence="1">
    <location>
        <begin position="86"/>
        <end position="107"/>
    </location>
</feature>
<dbReference type="AlphaFoldDB" id="A0A316B4R5"/>
<dbReference type="PANTHER" id="PTHR30273:SF2">
    <property type="entry name" value="PROTEIN FECR"/>
    <property type="match status" value="1"/>
</dbReference>
<dbReference type="Pfam" id="PF04773">
    <property type="entry name" value="FecR"/>
    <property type="match status" value="1"/>
</dbReference>
<keyword evidence="5" id="KW-1185">Reference proteome</keyword>